<dbReference type="InterPro" id="IPR013783">
    <property type="entry name" value="Ig-like_fold"/>
</dbReference>
<evidence type="ECO:0000256" key="1">
    <source>
        <dbReference type="SAM" id="MobiDB-lite"/>
    </source>
</evidence>
<feature type="domain" description="YtkA-like" evidence="3">
    <location>
        <begin position="155"/>
        <end position="228"/>
    </location>
</feature>
<dbReference type="AlphaFoldDB" id="A0A7C8KUK8"/>
<dbReference type="Proteomes" id="UP000480246">
    <property type="component" value="Unassembled WGS sequence"/>
</dbReference>
<evidence type="ECO:0000313" key="5">
    <source>
        <dbReference type="Proteomes" id="UP000480246"/>
    </source>
</evidence>
<feature type="chain" id="PRO_5039158712" description="YtkA-like domain-containing protein" evidence="2">
    <location>
        <begin position="22"/>
        <end position="253"/>
    </location>
</feature>
<feature type="compositionally biased region" description="Basic and acidic residues" evidence="1">
    <location>
        <begin position="137"/>
        <end position="154"/>
    </location>
</feature>
<protein>
    <recommendedName>
        <fullName evidence="3">YtkA-like domain-containing protein</fullName>
    </recommendedName>
</protein>
<feature type="domain" description="YtkA-like" evidence="3">
    <location>
        <begin position="34"/>
        <end position="116"/>
    </location>
</feature>
<feature type="region of interest" description="Disordered" evidence="1">
    <location>
        <begin position="133"/>
        <end position="154"/>
    </location>
</feature>
<dbReference type="InterPro" id="IPR032693">
    <property type="entry name" value="YtkA-like_dom"/>
</dbReference>
<keyword evidence="5" id="KW-1185">Reference proteome</keyword>
<name>A0A7C8KUK8_9BACI</name>
<evidence type="ECO:0000259" key="3">
    <source>
        <dbReference type="Pfam" id="PF13115"/>
    </source>
</evidence>
<keyword evidence="2" id="KW-0732">Signal</keyword>
<dbReference type="RefSeq" id="WP_153400853.1">
    <property type="nucleotide sequence ID" value="NZ_ML762424.1"/>
</dbReference>
<evidence type="ECO:0000313" key="4">
    <source>
        <dbReference type="EMBL" id="KAB8139346.1"/>
    </source>
</evidence>
<organism evidence="4 5">
    <name type="scientific">Gracilibacillus oryzae</name>
    <dbReference type="NCBI Taxonomy" id="1672701"/>
    <lineage>
        <taxon>Bacteria</taxon>
        <taxon>Bacillati</taxon>
        <taxon>Bacillota</taxon>
        <taxon>Bacilli</taxon>
        <taxon>Bacillales</taxon>
        <taxon>Bacillaceae</taxon>
        <taxon>Gracilibacillus</taxon>
    </lineage>
</organism>
<gene>
    <name evidence="4" type="ORF">F9U64_00700</name>
</gene>
<dbReference type="Gene3D" id="2.60.40.10">
    <property type="entry name" value="Immunoglobulins"/>
    <property type="match status" value="2"/>
</dbReference>
<reference evidence="4 5" key="1">
    <citation type="submission" date="2019-10" db="EMBL/GenBank/DDBJ databases">
        <title>Gracilibacillus sp. nov. isolated from rice seeds.</title>
        <authorList>
            <person name="He S."/>
        </authorList>
    </citation>
    <scope>NUCLEOTIDE SEQUENCE [LARGE SCALE GENOMIC DNA]</scope>
    <source>
        <strain evidence="4 5">TD8</strain>
    </source>
</reference>
<feature type="signal peptide" evidence="2">
    <location>
        <begin position="1"/>
        <end position="21"/>
    </location>
</feature>
<comment type="caution">
    <text evidence="4">The sequence shown here is derived from an EMBL/GenBank/DDBJ whole genome shotgun (WGS) entry which is preliminary data.</text>
</comment>
<accession>A0A7C8KUK8</accession>
<dbReference type="PROSITE" id="PS51257">
    <property type="entry name" value="PROKAR_LIPOPROTEIN"/>
    <property type="match status" value="1"/>
</dbReference>
<dbReference type="EMBL" id="WEID01000004">
    <property type="protein sequence ID" value="KAB8139346.1"/>
    <property type="molecule type" value="Genomic_DNA"/>
</dbReference>
<proteinExistence type="predicted"/>
<evidence type="ECO:0000256" key="2">
    <source>
        <dbReference type="SAM" id="SignalP"/>
    </source>
</evidence>
<sequence>MRKTLVIVLLFLFVTACSSNSSENNKTEENTMEEPKSLEVNFDLPESAETGKAVPLKATVTYGEEMVADAEEMSFEYWNVEDEANKTMVESVNNNDGTYTAEVTFQQPGTYEIYAHTTARELHTIPKKSITVTGEPTEEHSHPSHEDTEHSHQHQNENFHMQFTTIETAKVNEEITLTVSPMLDEQPLENAEVRYEIIQDGEKEHKWLDATEQAGVYTATHTFAKTGSSTVVIHVTNDEGLHEHEEHSIEVTE</sequence>
<dbReference type="OrthoDB" id="2679563at2"/>
<dbReference type="Pfam" id="PF13115">
    <property type="entry name" value="YtkA"/>
    <property type="match status" value="2"/>
</dbReference>